<comment type="similarity">
    <text evidence="2 15">Belongs to the cation transport ATPase (P-type) (TC 3.A.3) family. Type IB subfamily.</text>
</comment>
<feature type="transmembrane region" description="Helical" evidence="15">
    <location>
        <begin position="192"/>
        <end position="213"/>
    </location>
</feature>
<dbReference type="CDD" id="cd00371">
    <property type="entry name" value="HMA"/>
    <property type="match status" value="1"/>
</dbReference>
<evidence type="ECO:0000313" key="17">
    <source>
        <dbReference type="EMBL" id="PVZ70499.1"/>
    </source>
</evidence>
<dbReference type="InterPro" id="IPR059000">
    <property type="entry name" value="ATPase_P-type_domA"/>
</dbReference>
<sequence length="839" mass="90187">MPKPEVSLDYATQTAKNCFHCGSPNPKQPIIVKIEDQPRAFCCHGCSAVCQAIHQSGLKGFYQRTQDGELLSPPPEPPQDTELFDLEEIQQDYLVDSKTTDNGANDQREINMLVEGIHCAACVWLIEKSLSKDGGVVEARVNLSGRRLKLRWDNSQTQLSNIIKRLSSIGYSATPFDPEQAEGQIKKANKTLLLRLGFAAFCMMNLMWVSIALFAGADDGEFRSLFHWVGFALATPCMIYSGWPFLRGGWSSIQTASLTMDLPIAIGILATWSYSSFVTFTQSTTGDVYFDTVVNFVFIILVGRYLEAISRRNAVVSSQRLMDLQPRVASVLLDDNSEQIRPVRTLSAGEKVQVKPGGRVPVDGMIVDGQAQIDESMLSGESEPVTKATGDSVFAGSQNISGSLTVQITGTLKDTALGKIIALVEEAQSSKAPIQMLADKIVPWFVAVTLLLSLSTFAFWLFSGNMTAAEVEFALLASVSVLIITCPCAFGLATPMAVAVASGLGAKNGILIKHGAALEYLASADEIIFDKTGTLTCGEPKLDQFIVADGVDKPTLLTKAGLLESRSEHPLAKAVVAAASELKKSLIDVELTNFQSFQGLGVSADFKESELKIGSRKWLLQQNISLPDNMLQQAEAASQQALTDVWLVENQRVVGLMLIGDTPRSDAKSTLSQLKSAAVSVSLLSGDRQPVADAVAEKLGGMDYVIAEVLPAEKDAEIKKRQQNGKKIVMVGDGINDAPALARADVGVALASGTDVSMDCADIILSHNRLADLPLARRLSQATMTTIRQNIGLSLAYNIVLVPLAVTGQITPLFAAIAMPISSLVVIGNAARLGRVFKS</sequence>
<keyword evidence="3" id="KW-0813">Transport</keyword>
<feature type="transmembrane region" description="Helical" evidence="15">
    <location>
        <begin position="812"/>
        <end position="831"/>
    </location>
</feature>
<evidence type="ECO:0000256" key="9">
    <source>
        <dbReference type="ARBA" id="ARBA00022840"/>
    </source>
</evidence>
<dbReference type="SFLD" id="SFLDS00003">
    <property type="entry name" value="Haloacid_Dehalogenase"/>
    <property type="match status" value="1"/>
</dbReference>
<dbReference type="PRINTS" id="PR00943">
    <property type="entry name" value="CUATPASE"/>
</dbReference>
<dbReference type="Gene3D" id="3.40.1110.10">
    <property type="entry name" value="Calcium-transporting ATPase, cytoplasmic domain N"/>
    <property type="match status" value="1"/>
</dbReference>
<keyword evidence="18" id="KW-1185">Reference proteome</keyword>
<evidence type="ECO:0000259" key="16">
    <source>
        <dbReference type="PROSITE" id="PS50846"/>
    </source>
</evidence>
<organism evidence="17 18">
    <name type="scientific">Pelagibaculum spongiae</name>
    <dbReference type="NCBI Taxonomy" id="2080658"/>
    <lineage>
        <taxon>Bacteria</taxon>
        <taxon>Pseudomonadati</taxon>
        <taxon>Pseudomonadota</taxon>
        <taxon>Gammaproteobacteria</taxon>
        <taxon>Oceanospirillales</taxon>
        <taxon>Pelagibaculum</taxon>
    </lineage>
</organism>
<evidence type="ECO:0000256" key="13">
    <source>
        <dbReference type="ARBA" id="ARBA00023065"/>
    </source>
</evidence>
<accession>A0A2V1H3B7</accession>
<dbReference type="Pfam" id="PF00702">
    <property type="entry name" value="Hydrolase"/>
    <property type="match status" value="1"/>
</dbReference>
<keyword evidence="13" id="KW-0406">Ion transport</keyword>
<dbReference type="Gene3D" id="3.40.50.1000">
    <property type="entry name" value="HAD superfamily/HAD-like"/>
    <property type="match status" value="1"/>
</dbReference>
<evidence type="ECO:0000256" key="8">
    <source>
        <dbReference type="ARBA" id="ARBA00022741"/>
    </source>
</evidence>
<dbReference type="NCBIfam" id="TIGR01525">
    <property type="entry name" value="ATPase-IB_hvy"/>
    <property type="match status" value="1"/>
</dbReference>
<dbReference type="AlphaFoldDB" id="A0A2V1H3B7"/>
<evidence type="ECO:0000256" key="10">
    <source>
        <dbReference type="ARBA" id="ARBA00022842"/>
    </source>
</evidence>
<feature type="transmembrane region" description="Helical" evidence="15">
    <location>
        <begin position="787"/>
        <end position="806"/>
    </location>
</feature>
<dbReference type="PANTHER" id="PTHR43520">
    <property type="entry name" value="ATP7, ISOFORM B"/>
    <property type="match status" value="1"/>
</dbReference>
<dbReference type="InterPro" id="IPR023299">
    <property type="entry name" value="ATPase_P-typ_cyto_dom_N"/>
</dbReference>
<name>A0A2V1H3B7_9GAMM</name>
<keyword evidence="10" id="KW-0460">Magnesium</keyword>
<comment type="subcellular location">
    <subcellularLocation>
        <location evidence="1">Cell membrane</location>
        <topology evidence="1">Multi-pass membrane protein</topology>
    </subcellularLocation>
</comment>
<evidence type="ECO:0000256" key="4">
    <source>
        <dbReference type="ARBA" id="ARBA00022475"/>
    </source>
</evidence>
<dbReference type="InterPro" id="IPR021993">
    <property type="entry name" value="ATPase-cat-bd"/>
</dbReference>
<dbReference type="GO" id="GO:0005524">
    <property type="term" value="F:ATP binding"/>
    <property type="evidence" value="ECO:0007669"/>
    <property type="project" value="UniProtKB-UniRule"/>
</dbReference>
<dbReference type="InterPro" id="IPR036163">
    <property type="entry name" value="HMA_dom_sf"/>
</dbReference>
<dbReference type="GO" id="GO:0055070">
    <property type="term" value="P:copper ion homeostasis"/>
    <property type="evidence" value="ECO:0007669"/>
    <property type="project" value="TreeGrafter"/>
</dbReference>
<keyword evidence="14 15" id="KW-0472">Membrane</keyword>
<gene>
    <name evidence="17" type="ORF">DC094_07915</name>
</gene>
<dbReference type="InterPro" id="IPR006121">
    <property type="entry name" value="HMA_dom"/>
</dbReference>
<dbReference type="SFLD" id="SFLDG00002">
    <property type="entry name" value="C1.7:_P-type_atpase_like"/>
    <property type="match status" value="1"/>
</dbReference>
<evidence type="ECO:0000256" key="7">
    <source>
        <dbReference type="ARBA" id="ARBA00022723"/>
    </source>
</evidence>
<dbReference type="OrthoDB" id="9814270at2"/>
<dbReference type="PROSITE" id="PS00154">
    <property type="entry name" value="ATPASE_E1_E2"/>
    <property type="match status" value="1"/>
</dbReference>
<keyword evidence="4 15" id="KW-1003">Cell membrane</keyword>
<keyword evidence="8 15" id="KW-0547">Nucleotide-binding</keyword>
<evidence type="ECO:0000256" key="12">
    <source>
        <dbReference type="ARBA" id="ARBA00022989"/>
    </source>
</evidence>
<feature type="transmembrane region" description="Helical" evidence="15">
    <location>
        <begin position="441"/>
        <end position="462"/>
    </location>
</feature>
<dbReference type="PRINTS" id="PR00119">
    <property type="entry name" value="CATATPASE"/>
</dbReference>
<dbReference type="InterPro" id="IPR036412">
    <property type="entry name" value="HAD-like_sf"/>
</dbReference>
<evidence type="ECO:0000256" key="14">
    <source>
        <dbReference type="ARBA" id="ARBA00023136"/>
    </source>
</evidence>
<dbReference type="SFLD" id="SFLDF00027">
    <property type="entry name" value="p-type_atpase"/>
    <property type="match status" value="1"/>
</dbReference>
<dbReference type="GO" id="GO:0005507">
    <property type="term" value="F:copper ion binding"/>
    <property type="evidence" value="ECO:0007669"/>
    <property type="project" value="TreeGrafter"/>
</dbReference>
<evidence type="ECO:0000313" key="18">
    <source>
        <dbReference type="Proteomes" id="UP000244906"/>
    </source>
</evidence>
<keyword evidence="9 15" id="KW-0067">ATP-binding</keyword>
<feature type="transmembrane region" description="Helical" evidence="15">
    <location>
        <begin position="288"/>
        <end position="306"/>
    </location>
</feature>
<dbReference type="InterPro" id="IPR008250">
    <property type="entry name" value="ATPase_P-typ_transduc_dom_A_sf"/>
</dbReference>
<feature type="domain" description="HMA" evidence="16">
    <location>
        <begin position="108"/>
        <end position="174"/>
    </location>
</feature>
<dbReference type="PROSITE" id="PS01229">
    <property type="entry name" value="COF_2"/>
    <property type="match status" value="1"/>
</dbReference>
<keyword evidence="6 15" id="KW-0812">Transmembrane</keyword>
<evidence type="ECO:0000256" key="6">
    <source>
        <dbReference type="ARBA" id="ARBA00022692"/>
    </source>
</evidence>
<dbReference type="Gene3D" id="3.30.70.100">
    <property type="match status" value="1"/>
</dbReference>
<feature type="transmembrane region" description="Helical" evidence="15">
    <location>
        <begin position="474"/>
        <end position="504"/>
    </location>
</feature>
<dbReference type="SUPFAM" id="SSF56784">
    <property type="entry name" value="HAD-like"/>
    <property type="match status" value="1"/>
</dbReference>
<comment type="caution">
    <text evidence="17">The sequence shown here is derived from an EMBL/GenBank/DDBJ whole genome shotgun (WGS) entry which is preliminary data.</text>
</comment>
<protein>
    <submittedName>
        <fullName evidence="17">Heavy metal translocating P-type ATPase</fullName>
    </submittedName>
</protein>
<keyword evidence="5" id="KW-0597">Phosphoprotein</keyword>
<dbReference type="InterPro" id="IPR018303">
    <property type="entry name" value="ATPase_P-typ_P_site"/>
</dbReference>
<dbReference type="SUPFAM" id="SSF55008">
    <property type="entry name" value="HMA, heavy metal-associated domain"/>
    <property type="match status" value="1"/>
</dbReference>
<dbReference type="GO" id="GO:0016887">
    <property type="term" value="F:ATP hydrolysis activity"/>
    <property type="evidence" value="ECO:0007669"/>
    <property type="project" value="InterPro"/>
</dbReference>
<proteinExistence type="inferred from homology"/>
<dbReference type="PROSITE" id="PS50846">
    <property type="entry name" value="HMA_2"/>
    <property type="match status" value="1"/>
</dbReference>
<dbReference type="EMBL" id="QDDL01000002">
    <property type="protein sequence ID" value="PVZ70499.1"/>
    <property type="molecule type" value="Genomic_DNA"/>
</dbReference>
<dbReference type="RefSeq" id="WP_116686572.1">
    <property type="nucleotide sequence ID" value="NZ_CAWNYD010000002.1"/>
</dbReference>
<dbReference type="Pfam" id="PF12156">
    <property type="entry name" value="ATPase-cat_bd"/>
    <property type="match status" value="1"/>
</dbReference>
<dbReference type="Pfam" id="PF00403">
    <property type="entry name" value="HMA"/>
    <property type="match status" value="1"/>
</dbReference>
<dbReference type="Proteomes" id="UP000244906">
    <property type="component" value="Unassembled WGS sequence"/>
</dbReference>
<dbReference type="GO" id="GO:0043682">
    <property type="term" value="F:P-type divalent copper transporter activity"/>
    <property type="evidence" value="ECO:0007669"/>
    <property type="project" value="TreeGrafter"/>
</dbReference>
<dbReference type="InterPro" id="IPR001757">
    <property type="entry name" value="P_typ_ATPase"/>
</dbReference>
<dbReference type="SUPFAM" id="SSF81653">
    <property type="entry name" value="Calcium ATPase, transduction domain A"/>
    <property type="match status" value="1"/>
</dbReference>
<dbReference type="PANTHER" id="PTHR43520:SF5">
    <property type="entry name" value="CATION-TRANSPORTING P-TYPE ATPASE-RELATED"/>
    <property type="match status" value="1"/>
</dbReference>
<evidence type="ECO:0000256" key="3">
    <source>
        <dbReference type="ARBA" id="ARBA00022448"/>
    </source>
</evidence>
<dbReference type="InterPro" id="IPR027256">
    <property type="entry name" value="P-typ_ATPase_IB"/>
</dbReference>
<keyword evidence="11" id="KW-1278">Translocase</keyword>
<dbReference type="InterPro" id="IPR044492">
    <property type="entry name" value="P_typ_ATPase_HD_dom"/>
</dbReference>
<evidence type="ECO:0000256" key="5">
    <source>
        <dbReference type="ARBA" id="ARBA00022553"/>
    </source>
</evidence>
<dbReference type="Pfam" id="PF00122">
    <property type="entry name" value="E1-E2_ATPase"/>
    <property type="match status" value="1"/>
</dbReference>
<evidence type="ECO:0000256" key="2">
    <source>
        <dbReference type="ARBA" id="ARBA00006024"/>
    </source>
</evidence>
<reference evidence="17 18" key="1">
    <citation type="submission" date="2018-04" db="EMBL/GenBank/DDBJ databases">
        <title>Thalassorhabdus spongiae gen. nov., sp. nov., isolated from a marine sponge in South-West Iceland.</title>
        <authorList>
            <person name="Knobloch S."/>
            <person name="Daussin A."/>
            <person name="Johannsson R."/>
            <person name="Marteinsson V.T."/>
        </authorList>
    </citation>
    <scope>NUCLEOTIDE SEQUENCE [LARGE SCALE GENOMIC DNA]</scope>
    <source>
        <strain evidence="17 18">Hp12</strain>
    </source>
</reference>
<dbReference type="NCBIfam" id="TIGR01511">
    <property type="entry name" value="ATPase-IB1_Cu"/>
    <property type="match status" value="1"/>
</dbReference>
<dbReference type="Gene3D" id="2.70.150.10">
    <property type="entry name" value="Calcium-transporting ATPase, cytoplasmic transduction domain A"/>
    <property type="match status" value="1"/>
</dbReference>
<dbReference type="PROSITE" id="PS01047">
    <property type="entry name" value="HMA_1"/>
    <property type="match status" value="1"/>
</dbReference>
<dbReference type="InterPro" id="IPR023298">
    <property type="entry name" value="ATPase_P-typ_TM_dom_sf"/>
</dbReference>
<dbReference type="InterPro" id="IPR023214">
    <property type="entry name" value="HAD_sf"/>
</dbReference>
<evidence type="ECO:0000256" key="11">
    <source>
        <dbReference type="ARBA" id="ARBA00022967"/>
    </source>
</evidence>
<keyword evidence="12 15" id="KW-1133">Transmembrane helix</keyword>
<dbReference type="GO" id="GO:0005886">
    <property type="term" value="C:plasma membrane"/>
    <property type="evidence" value="ECO:0007669"/>
    <property type="project" value="UniProtKB-SubCell"/>
</dbReference>
<feature type="transmembrane region" description="Helical" evidence="15">
    <location>
        <begin position="225"/>
        <end position="246"/>
    </location>
</feature>
<dbReference type="NCBIfam" id="TIGR01494">
    <property type="entry name" value="ATPase_P-type"/>
    <property type="match status" value="1"/>
</dbReference>
<keyword evidence="7 15" id="KW-0479">Metal-binding</keyword>
<dbReference type="InterPro" id="IPR017969">
    <property type="entry name" value="Heavy-metal-associated_CS"/>
</dbReference>
<dbReference type="SUPFAM" id="SSF81665">
    <property type="entry name" value="Calcium ATPase, transmembrane domain M"/>
    <property type="match status" value="1"/>
</dbReference>
<evidence type="ECO:0000256" key="1">
    <source>
        <dbReference type="ARBA" id="ARBA00004651"/>
    </source>
</evidence>
<evidence type="ECO:0000256" key="15">
    <source>
        <dbReference type="RuleBase" id="RU362081"/>
    </source>
</evidence>
<feature type="transmembrane region" description="Helical" evidence="15">
    <location>
        <begin position="258"/>
        <end position="276"/>
    </location>
</feature>
<dbReference type="FunFam" id="2.70.150.10:FF:000002">
    <property type="entry name" value="Copper-transporting ATPase 1, putative"/>
    <property type="match status" value="1"/>
</dbReference>